<dbReference type="AlphaFoldDB" id="A0A3P8GL22"/>
<gene>
    <name evidence="2" type="ORF">ECPE_LOCUS8420</name>
</gene>
<sequence length="116" mass="13130">MVFLGYCDHDTAPDSALHSIYSDITPALGLDDVDILNFYRGRKTGYAMAAKERKSPCAPRKEKLQYFGETEGEYTLSEAKTSLDQINEQQQNYMNEDSTTNRIHKRGKGKKRTGSD</sequence>
<feature type="region of interest" description="Disordered" evidence="1">
    <location>
        <begin position="91"/>
        <end position="116"/>
    </location>
</feature>
<name>A0A3P8GL22_9TREM</name>
<accession>A0A3P8GL22</accession>
<organism evidence="2 3">
    <name type="scientific">Echinostoma caproni</name>
    <dbReference type="NCBI Taxonomy" id="27848"/>
    <lineage>
        <taxon>Eukaryota</taxon>
        <taxon>Metazoa</taxon>
        <taxon>Spiralia</taxon>
        <taxon>Lophotrochozoa</taxon>
        <taxon>Platyhelminthes</taxon>
        <taxon>Trematoda</taxon>
        <taxon>Digenea</taxon>
        <taxon>Plagiorchiida</taxon>
        <taxon>Echinostomata</taxon>
        <taxon>Echinostomatoidea</taxon>
        <taxon>Echinostomatidae</taxon>
        <taxon>Echinostoma</taxon>
    </lineage>
</organism>
<evidence type="ECO:0000313" key="3">
    <source>
        <dbReference type="Proteomes" id="UP000272942"/>
    </source>
</evidence>
<dbReference type="EMBL" id="UZAN01045953">
    <property type="protein sequence ID" value="VDP83481.1"/>
    <property type="molecule type" value="Genomic_DNA"/>
</dbReference>
<feature type="compositionally biased region" description="Polar residues" evidence="1">
    <location>
        <begin position="91"/>
        <end position="101"/>
    </location>
</feature>
<evidence type="ECO:0000256" key="1">
    <source>
        <dbReference type="SAM" id="MobiDB-lite"/>
    </source>
</evidence>
<protein>
    <submittedName>
        <fullName evidence="2">Uncharacterized protein</fullName>
    </submittedName>
</protein>
<keyword evidence="3" id="KW-1185">Reference proteome</keyword>
<evidence type="ECO:0000313" key="2">
    <source>
        <dbReference type="EMBL" id="VDP83481.1"/>
    </source>
</evidence>
<dbReference type="Proteomes" id="UP000272942">
    <property type="component" value="Unassembled WGS sequence"/>
</dbReference>
<proteinExistence type="predicted"/>
<reference evidence="2 3" key="1">
    <citation type="submission" date="2018-11" db="EMBL/GenBank/DDBJ databases">
        <authorList>
            <consortium name="Pathogen Informatics"/>
        </authorList>
    </citation>
    <scope>NUCLEOTIDE SEQUENCE [LARGE SCALE GENOMIC DNA]</scope>
    <source>
        <strain evidence="2 3">Egypt</strain>
    </source>
</reference>
<feature type="compositionally biased region" description="Basic residues" evidence="1">
    <location>
        <begin position="102"/>
        <end position="116"/>
    </location>
</feature>